<keyword evidence="3 4" id="KW-0408">Iron</keyword>
<protein>
    <submittedName>
        <fullName evidence="7">Cytochrome subunit of sulfide dehydrogenase</fullName>
    </submittedName>
</protein>
<gene>
    <name evidence="7" type="primary">fccA</name>
    <name evidence="7" type="ORF">LOKVESSMR4R_03401</name>
</gene>
<dbReference type="KEGG" id="lvs:LOKVESSMR4R_03401"/>
<dbReference type="PROSITE" id="PS51007">
    <property type="entry name" value="CYTC"/>
    <property type="match status" value="1"/>
</dbReference>
<evidence type="ECO:0000256" key="5">
    <source>
        <dbReference type="SAM" id="SignalP"/>
    </source>
</evidence>
<evidence type="ECO:0000259" key="6">
    <source>
        <dbReference type="PROSITE" id="PS51007"/>
    </source>
</evidence>
<dbReference type="InterPro" id="IPR009056">
    <property type="entry name" value="Cyt_c-like_dom"/>
</dbReference>
<keyword evidence="2 4" id="KW-0479">Metal-binding</keyword>
<keyword evidence="8" id="KW-1185">Reference proteome</keyword>
<proteinExistence type="predicted"/>
<accession>A0A1Y0EGC2</accession>
<feature type="chain" id="PRO_5012259713" evidence="5">
    <location>
        <begin position="23"/>
        <end position="98"/>
    </location>
</feature>
<dbReference type="AlphaFoldDB" id="A0A1Y0EGC2"/>
<evidence type="ECO:0000256" key="2">
    <source>
        <dbReference type="ARBA" id="ARBA00022723"/>
    </source>
</evidence>
<feature type="signal peptide" evidence="5">
    <location>
        <begin position="1"/>
        <end position="22"/>
    </location>
</feature>
<dbReference type="OrthoDB" id="9808603at2"/>
<dbReference type="Proteomes" id="UP000195273">
    <property type="component" value="Chromosome"/>
</dbReference>
<evidence type="ECO:0000313" key="7">
    <source>
        <dbReference type="EMBL" id="ARU02673.1"/>
    </source>
</evidence>
<dbReference type="STRING" id="1122181.GCA_000382265_00938"/>
<evidence type="ECO:0000256" key="4">
    <source>
        <dbReference type="PROSITE-ProRule" id="PRU00433"/>
    </source>
</evidence>
<sequence length="98" mass="10393">MKLLKKMTFVFCAGMLSGGALAQENAPMLAQSCAGCHGQAGEGAGSIAAIAGYDRALFIATWEEFRNNERPATIMNRIAPGYSVDEVAILADYFASLE</sequence>
<organism evidence="7 8">
    <name type="scientific">Yoonia vestfoldensis</name>
    <dbReference type="NCBI Taxonomy" id="245188"/>
    <lineage>
        <taxon>Bacteria</taxon>
        <taxon>Pseudomonadati</taxon>
        <taxon>Pseudomonadota</taxon>
        <taxon>Alphaproteobacteria</taxon>
        <taxon>Rhodobacterales</taxon>
        <taxon>Paracoccaceae</taxon>
        <taxon>Yoonia</taxon>
    </lineage>
</organism>
<evidence type="ECO:0000256" key="3">
    <source>
        <dbReference type="ARBA" id="ARBA00023004"/>
    </source>
</evidence>
<dbReference type="GO" id="GO:0020037">
    <property type="term" value="F:heme binding"/>
    <property type="evidence" value="ECO:0007669"/>
    <property type="project" value="InterPro"/>
</dbReference>
<feature type="domain" description="Cytochrome c" evidence="6">
    <location>
        <begin position="20"/>
        <end position="98"/>
    </location>
</feature>
<keyword evidence="1 4" id="KW-0349">Heme</keyword>
<dbReference type="InterPro" id="IPR036909">
    <property type="entry name" value="Cyt_c-like_dom_sf"/>
</dbReference>
<dbReference type="SUPFAM" id="SSF46626">
    <property type="entry name" value="Cytochrome c"/>
    <property type="match status" value="1"/>
</dbReference>
<dbReference type="GO" id="GO:0009055">
    <property type="term" value="F:electron transfer activity"/>
    <property type="evidence" value="ECO:0007669"/>
    <property type="project" value="InterPro"/>
</dbReference>
<keyword evidence="5" id="KW-0732">Signal</keyword>
<dbReference type="RefSeq" id="WP_087211048.1">
    <property type="nucleotide sequence ID" value="NZ_CP021431.1"/>
</dbReference>
<dbReference type="GO" id="GO:0046872">
    <property type="term" value="F:metal ion binding"/>
    <property type="evidence" value="ECO:0007669"/>
    <property type="project" value="UniProtKB-KW"/>
</dbReference>
<name>A0A1Y0EGC2_9RHOB</name>
<evidence type="ECO:0000313" key="8">
    <source>
        <dbReference type="Proteomes" id="UP000195273"/>
    </source>
</evidence>
<reference evidence="7 8" key="1">
    <citation type="submission" date="2017-05" db="EMBL/GenBank/DDBJ databases">
        <title>Genome Sequence of Loktanella vestfoldensis Strain SMR4r Isolated from a Culture of the Diatom Skeletonema marinoi.</title>
        <authorList>
            <person name="Topel M."/>
            <person name="Pinder M.I.M."/>
            <person name="Johansson O.N."/>
            <person name="Kourtchenko O."/>
            <person name="Godhe A."/>
            <person name="Clarke A.K."/>
        </authorList>
    </citation>
    <scope>NUCLEOTIDE SEQUENCE [LARGE SCALE GENOMIC DNA]</scope>
    <source>
        <strain evidence="7 8">SMR4r</strain>
    </source>
</reference>
<dbReference type="EMBL" id="CP021431">
    <property type="protein sequence ID" value="ARU02673.1"/>
    <property type="molecule type" value="Genomic_DNA"/>
</dbReference>
<evidence type="ECO:0000256" key="1">
    <source>
        <dbReference type="ARBA" id="ARBA00022617"/>
    </source>
</evidence>
<dbReference type="Gene3D" id="1.10.760.10">
    <property type="entry name" value="Cytochrome c-like domain"/>
    <property type="match status" value="1"/>
</dbReference>